<evidence type="ECO:0000256" key="9">
    <source>
        <dbReference type="ARBA" id="ARBA00023125"/>
    </source>
</evidence>
<organism evidence="14 15">
    <name type="scientific">Streptacidiphilus fuscans</name>
    <dbReference type="NCBI Taxonomy" id="2789292"/>
    <lineage>
        <taxon>Bacteria</taxon>
        <taxon>Bacillati</taxon>
        <taxon>Actinomycetota</taxon>
        <taxon>Actinomycetes</taxon>
        <taxon>Kitasatosporales</taxon>
        <taxon>Streptomycetaceae</taxon>
        <taxon>Streptacidiphilus</taxon>
    </lineage>
</organism>
<dbReference type="Proteomes" id="UP000657385">
    <property type="component" value="Unassembled WGS sequence"/>
</dbReference>
<evidence type="ECO:0000256" key="10">
    <source>
        <dbReference type="ARBA" id="ARBA00023157"/>
    </source>
</evidence>
<keyword evidence="11" id="KW-0804">Transcription</keyword>
<evidence type="ECO:0000256" key="8">
    <source>
        <dbReference type="ARBA" id="ARBA00023015"/>
    </source>
</evidence>
<dbReference type="InterPro" id="IPR034768">
    <property type="entry name" value="4FE4S_WBL"/>
</dbReference>
<comment type="similarity">
    <text evidence="3">Belongs to the WhiB family.</text>
</comment>
<dbReference type="GO" id="GO:0003677">
    <property type="term" value="F:DNA binding"/>
    <property type="evidence" value="ECO:0007669"/>
    <property type="project" value="UniProtKB-KW"/>
</dbReference>
<dbReference type="GO" id="GO:0005737">
    <property type="term" value="C:cytoplasm"/>
    <property type="evidence" value="ECO:0007669"/>
    <property type="project" value="UniProtKB-SubCell"/>
</dbReference>
<dbReference type="InterPro" id="IPR003482">
    <property type="entry name" value="Whib"/>
</dbReference>
<keyword evidence="15" id="KW-1185">Reference proteome</keyword>
<feature type="region of interest" description="Disordered" evidence="12">
    <location>
        <begin position="154"/>
        <end position="176"/>
    </location>
</feature>
<feature type="domain" description="4Fe-4S Wbl-type" evidence="13">
    <location>
        <begin position="26"/>
        <end position="88"/>
    </location>
</feature>
<evidence type="ECO:0000256" key="5">
    <source>
        <dbReference type="ARBA" id="ARBA00022723"/>
    </source>
</evidence>
<keyword evidence="7" id="KW-0411">Iron-sulfur</keyword>
<evidence type="ECO:0000256" key="11">
    <source>
        <dbReference type="ARBA" id="ARBA00023163"/>
    </source>
</evidence>
<keyword evidence="5" id="KW-0479">Metal-binding</keyword>
<gene>
    <name evidence="14" type="ORF">I2501_27735</name>
</gene>
<keyword evidence="9" id="KW-0238">DNA-binding</keyword>
<comment type="caution">
    <text evidence="14">The sequence shown here is derived from an EMBL/GenBank/DDBJ whole genome shotgun (WGS) entry which is preliminary data.</text>
</comment>
<comment type="subcellular location">
    <subcellularLocation>
        <location evidence="2">Cytoplasm</location>
    </subcellularLocation>
</comment>
<evidence type="ECO:0000313" key="15">
    <source>
        <dbReference type="Proteomes" id="UP000657385"/>
    </source>
</evidence>
<evidence type="ECO:0000313" key="14">
    <source>
        <dbReference type="EMBL" id="MBF9071820.1"/>
    </source>
</evidence>
<dbReference type="PANTHER" id="PTHR38839">
    <property type="entry name" value="TRANSCRIPTIONAL REGULATOR WHID-RELATED"/>
    <property type="match status" value="1"/>
</dbReference>
<keyword evidence="4" id="KW-0004">4Fe-4S</keyword>
<dbReference type="GO" id="GO:0047134">
    <property type="term" value="F:protein-disulfide reductase [NAD(P)H] activity"/>
    <property type="evidence" value="ECO:0007669"/>
    <property type="project" value="TreeGrafter"/>
</dbReference>
<name>A0A931BE71_9ACTN</name>
<dbReference type="PROSITE" id="PS51674">
    <property type="entry name" value="4FE4S_WBL"/>
    <property type="match status" value="1"/>
</dbReference>
<evidence type="ECO:0000259" key="13">
    <source>
        <dbReference type="PROSITE" id="PS51674"/>
    </source>
</evidence>
<reference evidence="14" key="1">
    <citation type="submission" date="2020-11" db="EMBL/GenBank/DDBJ databases">
        <title>Isolation and identification of active actinomycetes.</title>
        <authorList>
            <person name="Yu B."/>
        </authorList>
    </citation>
    <scope>NUCLEOTIDE SEQUENCE</scope>
    <source>
        <strain evidence="14">NEAU-YB345</strain>
    </source>
</reference>
<proteinExistence type="inferred from homology"/>
<evidence type="ECO:0000256" key="12">
    <source>
        <dbReference type="SAM" id="MobiDB-lite"/>
    </source>
</evidence>
<protein>
    <submittedName>
        <fullName evidence="14">WhiB family transcriptional regulator</fullName>
    </submittedName>
</protein>
<evidence type="ECO:0000256" key="6">
    <source>
        <dbReference type="ARBA" id="ARBA00023004"/>
    </source>
</evidence>
<dbReference type="EMBL" id="JADPRT010000013">
    <property type="protein sequence ID" value="MBF9071820.1"/>
    <property type="molecule type" value="Genomic_DNA"/>
</dbReference>
<comment type="cofactor">
    <cofactor evidence="1">
        <name>[4Fe-4S] cluster</name>
        <dbReference type="ChEBI" id="CHEBI:49883"/>
    </cofactor>
</comment>
<evidence type="ECO:0000256" key="4">
    <source>
        <dbReference type="ARBA" id="ARBA00022485"/>
    </source>
</evidence>
<evidence type="ECO:0000256" key="1">
    <source>
        <dbReference type="ARBA" id="ARBA00001966"/>
    </source>
</evidence>
<accession>A0A931BE71</accession>
<keyword evidence="6" id="KW-0408">Iron</keyword>
<dbReference type="AlphaFoldDB" id="A0A931BE71"/>
<evidence type="ECO:0000256" key="7">
    <source>
        <dbReference type="ARBA" id="ARBA00023014"/>
    </source>
</evidence>
<evidence type="ECO:0000256" key="3">
    <source>
        <dbReference type="ARBA" id="ARBA00006597"/>
    </source>
</evidence>
<keyword evidence="10" id="KW-1015">Disulfide bond</keyword>
<dbReference type="GO" id="GO:0051539">
    <property type="term" value="F:4 iron, 4 sulfur cluster binding"/>
    <property type="evidence" value="ECO:0007669"/>
    <property type="project" value="UniProtKB-KW"/>
</dbReference>
<evidence type="ECO:0000256" key="2">
    <source>
        <dbReference type="ARBA" id="ARBA00004496"/>
    </source>
</evidence>
<sequence length="176" mass="19473">MNHTHLQHAPALPSSQDIDAWRLDAACAYIGDPDVFFADIQDVDRVRSARMVCRTCPVNDPCLNDALNLAKVDDLGIRAGTTTNQRKHLRLQRMWRCDQEHVDRVLGGIRGVLSAAERDLAVVRAVDLGLSAERLASALRVTPKYAREKISEERKARLHDAATDPDQPCISQLGAA</sequence>
<dbReference type="GO" id="GO:0045892">
    <property type="term" value="P:negative regulation of DNA-templated transcription"/>
    <property type="evidence" value="ECO:0007669"/>
    <property type="project" value="TreeGrafter"/>
</dbReference>
<dbReference type="GO" id="GO:0046872">
    <property type="term" value="F:metal ion binding"/>
    <property type="evidence" value="ECO:0007669"/>
    <property type="project" value="UniProtKB-KW"/>
</dbReference>
<dbReference type="RefSeq" id="WP_196196984.1">
    <property type="nucleotide sequence ID" value="NZ_JADPRT010000013.1"/>
</dbReference>
<dbReference type="Pfam" id="PF02467">
    <property type="entry name" value="Whib"/>
    <property type="match status" value="1"/>
</dbReference>
<dbReference type="GO" id="GO:0045454">
    <property type="term" value="P:cell redox homeostasis"/>
    <property type="evidence" value="ECO:0007669"/>
    <property type="project" value="TreeGrafter"/>
</dbReference>
<keyword evidence="8" id="KW-0805">Transcription regulation</keyword>